<evidence type="ECO:0000313" key="3">
    <source>
        <dbReference type="EMBL" id="CAB4007816.1"/>
    </source>
</evidence>
<gene>
    <name evidence="3" type="ORF">PACLA_8A082804</name>
</gene>
<dbReference type="Gene3D" id="3.40.1310.20">
    <property type="match status" value="1"/>
</dbReference>
<evidence type="ECO:0000256" key="1">
    <source>
        <dbReference type="SAM" id="Coils"/>
    </source>
</evidence>
<dbReference type="EMBL" id="CACRXK020005922">
    <property type="protein sequence ID" value="CAB4007816.1"/>
    <property type="molecule type" value="Genomic_DNA"/>
</dbReference>
<reference evidence="3" key="1">
    <citation type="submission" date="2020-04" db="EMBL/GenBank/DDBJ databases">
        <authorList>
            <person name="Alioto T."/>
            <person name="Alioto T."/>
            <person name="Gomez Garrido J."/>
        </authorList>
    </citation>
    <scope>NUCLEOTIDE SEQUENCE</scope>
    <source>
        <strain evidence="3">A484AB</strain>
    </source>
</reference>
<keyword evidence="1" id="KW-0175">Coiled coil</keyword>
<sequence>MELLMEYDSDSDSGEANTQELQNGSRSVYLITYSQADKAVFPTRKDFALEVEKSFSTGKVKVVQWCCSEEEHRNKGKHYHIVVKLTQNQRWLTSKRFLMENYGVSVHYSSAHHDYYSAWRYVTKSDKDFVQSENHPRLREAPKPKTTNASRARCSKRKVKRPARYSSAQDTLLEDEDEEGERPTARKRKKRLTAFEVSQIMVEGNIKNLIELQALAFEQKEEGKTDLAEFLVNRNSRAVADMMQSTWEIEEAKAKLERAKKTRMELLQEARRSECAQGCNGDWLSCAEEILHNNGLSVEYFGEVVRDLLSKGRGKFRNIMLTGINIYRTIQNEKNG</sequence>
<feature type="compositionally biased region" description="Basic and acidic residues" evidence="2">
    <location>
        <begin position="130"/>
        <end position="143"/>
    </location>
</feature>
<proteinExistence type="predicted"/>
<comment type="caution">
    <text evidence="3">The sequence shown here is derived from an EMBL/GenBank/DDBJ whole genome shotgun (WGS) entry which is preliminary data.</text>
</comment>
<evidence type="ECO:0000313" key="4">
    <source>
        <dbReference type="Proteomes" id="UP001152795"/>
    </source>
</evidence>
<protein>
    <submittedName>
        <fullName evidence="3">Uncharacterized protein</fullName>
    </submittedName>
</protein>
<keyword evidence="4" id="KW-1185">Reference proteome</keyword>
<dbReference type="AlphaFoldDB" id="A0A6S7HRU9"/>
<feature type="region of interest" description="Disordered" evidence="2">
    <location>
        <begin position="130"/>
        <end position="188"/>
    </location>
</feature>
<dbReference type="Proteomes" id="UP001152795">
    <property type="component" value="Unassembled WGS sequence"/>
</dbReference>
<feature type="region of interest" description="Disordered" evidence="2">
    <location>
        <begin position="1"/>
        <end position="21"/>
    </location>
</feature>
<feature type="compositionally biased region" description="Basic residues" evidence="2">
    <location>
        <begin position="153"/>
        <end position="163"/>
    </location>
</feature>
<evidence type="ECO:0000256" key="2">
    <source>
        <dbReference type="SAM" id="MobiDB-lite"/>
    </source>
</evidence>
<organism evidence="3 4">
    <name type="scientific">Paramuricea clavata</name>
    <name type="common">Red gorgonian</name>
    <name type="synonym">Violescent sea-whip</name>
    <dbReference type="NCBI Taxonomy" id="317549"/>
    <lineage>
        <taxon>Eukaryota</taxon>
        <taxon>Metazoa</taxon>
        <taxon>Cnidaria</taxon>
        <taxon>Anthozoa</taxon>
        <taxon>Octocorallia</taxon>
        <taxon>Malacalcyonacea</taxon>
        <taxon>Plexauridae</taxon>
        <taxon>Paramuricea</taxon>
    </lineage>
</organism>
<feature type="coiled-coil region" evidence="1">
    <location>
        <begin position="242"/>
        <end position="276"/>
    </location>
</feature>
<feature type="compositionally biased region" description="Acidic residues" evidence="2">
    <location>
        <begin position="1"/>
        <end position="13"/>
    </location>
</feature>
<dbReference type="OrthoDB" id="5957838at2759"/>
<name>A0A6S7HRU9_PARCT</name>
<accession>A0A6S7HRU9</accession>